<feature type="region of interest" description="Disordered" evidence="8">
    <location>
        <begin position="416"/>
        <end position="449"/>
    </location>
</feature>
<feature type="compositionally biased region" description="Gly residues" evidence="8">
    <location>
        <begin position="422"/>
        <end position="443"/>
    </location>
</feature>
<dbReference type="InterPro" id="IPR058240">
    <property type="entry name" value="rSAM_sf"/>
</dbReference>
<keyword evidence="3" id="KW-0949">S-adenosyl-L-methionine</keyword>
<accession>A0A2K3DYR6</accession>
<dbReference type="Gene3D" id="3.20.20.70">
    <property type="entry name" value="Aldolase class I"/>
    <property type="match status" value="1"/>
</dbReference>
<keyword evidence="11" id="KW-1185">Reference proteome</keyword>
<dbReference type="SFLD" id="SFLDS00029">
    <property type="entry name" value="Radical_SAM"/>
    <property type="match status" value="1"/>
</dbReference>
<dbReference type="PANTHER" id="PTHR21339">
    <property type="entry name" value="RADICAL S-ADENOSYL METHIONINE DOMAIN-CONTAINING PROTEIN 2"/>
    <property type="match status" value="1"/>
</dbReference>
<protein>
    <recommendedName>
        <fullName evidence="9">Radical SAM core domain-containing protein</fullName>
    </recommendedName>
</protein>
<dbReference type="GO" id="GO:0051539">
    <property type="term" value="F:4 iron, 4 sulfur cluster binding"/>
    <property type="evidence" value="ECO:0000318"/>
    <property type="project" value="GO_Central"/>
</dbReference>
<feature type="region of interest" description="Disordered" evidence="8">
    <location>
        <begin position="163"/>
        <end position="226"/>
    </location>
</feature>
<keyword evidence="2" id="KW-0004">4Fe-4S</keyword>
<dbReference type="Gramene" id="PNW85647">
    <property type="protein sequence ID" value="PNW85647"/>
    <property type="gene ID" value="CHLRE_03g196300v5"/>
</dbReference>
<evidence type="ECO:0000259" key="9">
    <source>
        <dbReference type="PROSITE" id="PS51918"/>
    </source>
</evidence>
<evidence type="ECO:0000256" key="6">
    <source>
        <dbReference type="ARBA" id="ARBA00023014"/>
    </source>
</evidence>
<dbReference type="RefSeq" id="XP_042926382.1">
    <property type="nucleotide sequence ID" value="XM_043061253.1"/>
</dbReference>
<comment type="cofactor">
    <cofactor evidence="1">
        <name>[4Fe-4S] cluster</name>
        <dbReference type="ChEBI" id="CHEBI:49883"/>
    </cofactor>
</comment>
<feature type="compositionally biased region" description="Gly residues" evidence="8">
    <location>
        <begin position="214"/>
        <end position="226"/>
    </location>
</feature>
<dbReference type="GO" id="GO:0051607">
    <property type="term" value="P:defense response to virus"/>
    <property type="evidence" value="ECO:0007669"/>
    <property type="project" value="UniProtKB-KW"/>
</dbReference>
<evidence type="ECO:0000313" key="11">
    <source>
        <dbReference type="Proteomes" id="UP000006906"/>
    </source>
</evidence>
<evidence type="ECO:0000313" key="10">
    <source>
        <dbReference type="EMBL" id="PNW85647.1"/>
    </source>
</evidence>
<dbReference type="OrthoDB" id="549750at2759"/>
<dbReference type="STRING" id="3055.A0A2K3DYR6"/>
<sequence length="516" mass="53407">MLTSFQAGSGSLACQAPRRLPSPPQTAAVLHQQYCRSAQLALPPTVNWHLEPRCNYHCKFCFATFSDIPSSEVVKDADLLLAVPPLLAAAGVSKITFVGGEPLLHPLLPELLAAAKGAGLVTSLVSNGSLLTEDWLRRMQGHLDWIAFSVDASDDALHAALGRGTTRETGVTMPRHSSSSSSSTKNSSHRKPSGDGSSRGGATGSGTATSPAVGRGGGGGDVGGGVGTRGGHLARVERLWGVAQGLGYRLKLNTVVTAPCLGDVGGMVELVGRLRPERWKVFQVLPITGQTQPEHIAPLLTTEAQFADWVAAASVVQELYGVPLVPESNSHMHGSYAMLDARGRFYQDVNGEGYEYGPSIFDCWQGRLLESLALDSHAHPHQPRLAAAPSHDAAVGTSADDVHAAAMAVLMARPTSSPAAVGSGGVARGAAAGDGDGDGGNSNGAGPNARTQMQMEAGREAVMDAWGAVAGPAFRAEAFATRGGVYEWGQGGEALEEQQRAWGEAASSSGGAESDI</sequence>
<evidence type="ECO:0000256" key="3">
    <source>
        <dbReference type="ARBA" id="ARBA00022691"/>
    </source>
</evidence>
<name>A0A2K3DYR6_CHLRE</name>
<feature type="domain" description="Radical SAM core" evidence="9">
    <location>
        <begin position="40"/>
        <end position="323"/>
    </location>
</feature>
<evidence type="ECO:0000256" key="1">
    <source>
        <dbReference type="ARBA" id="ARBA00001966"/>
    </source>
</evidence>
<evidence type="ECO:0000256" key="7">
    <source>
        <dbReference type="ARBA" id="ARBA00023118"/>
    </source>
</evidence>
<dbReference type="CDD" id="cd01335">
    <property type="entry name" value="Radical_SAM"/>
    <property type="match status" value="1"/>
</dbReference>
<dbReference type="AlphaFoldDB" id="A0A2K3DYR6"/>
<evidence type="ECO:0000256" key="4">
    <source>
        <dbReference type="ARBA" id="ARBA00022723"/>
    </source>
</evidence>
<dbReference type="SFLD" id="SFLDG01088">
    <property type="entry name" value="antiviral_proteins"/>
    <property type="match status" value="1"/>
</dbReference>
<organism evidence="10 11">
    <name type="scientific">Chlamydomonas reinhardtii</name>
    <name type="common">Chlamydomonas smithii</name>
    <dbReference type="NCBI Taxonomy" id="3055"/>
    <lineage>
        <taxon>Eukaryota</taxon>
        <taxon>Viridiplantae</taxon>
        <taxon>Chlorophyta</taxon>
        <taxon>core chlorophytes</taxon>
        <taxon>Chlorophyceae</taxon>
        <taxon>CS clade</taxon>
        <taxon>Chlamydomonadales</taxon>
        <taxon>Chlamydomonadaceae</taxon>
        <taxon>Chlamydomonas</taxon>
    </lineage>
</organism>
<dbReference type="GO" id="GO:0003824">
    <property type="term" value="F:catalytic activity"/>
    <property type="evidence" value="ECO:0007669"/>
    <property type="project" value="InterPro"/>
</dbReference>
<dbReference type="GO" id="GO:0046872">
    <property type="term" value="F:metal ion binding"/>
    <property type="evidence" value="ECO:0007669"/>
    <property type="project" value="UniProtKB-KW"/>
</dbReference>
<keyword evidence="4" id="KW-0479">Metal-binding</keyword>
<dbReference type="SUPFAM" id="SSF102114">
    <property type="entry name" value="Radical SAM enzymes"/>
    <property type="match status" value="1"/>
</dbReference>
<evidence type="ECO:0000256" key="8">
    <source>
        <dbReference type="SAM" id="MobiDB-lite"/>
    </source>
</evidence>
<dbReference type="SFLD" id="SFLDG01067">
    <property type="entry name" value="SPASM/twitch_domain_containing"/>
    <property type="match status" value="1"/>
</dbReference>
<reference evidence="10 11" key="1">
    <citation type="journal article" date="2007" name="Science">
        <title>The Chlamydomonas genome reveals the evolution of key animal and plant functions.</title>
        <authorList>
            <person name="Merchant S.S."/>
            <person name="Prochnik S.E."/>
            <person name="Vallon O."/>
            <person name="Harris E.H."/>
            <person name="Karpowicz S.J."/>
            <person name="Witman G.B."/>
            <person name="Terry A."/>
            <person name="Salamov A."/>
            <person name="Fritz-Laylin L.K."/>
            <person name="Marechal-Drouard L."/>
            <person name="Marshall W.F."/>
            <person name="Qu L.H."/>
            <person name="Nelson D.R."/>
            <person name="Sanderfoot A.A."/>
            <person name="Spalding M.H."/>
            <person name="Kapitonov V.V."/>
            <person name="Ren Q."/>
            <person name="Ferris P."/>
            <person name="Lindquist E."/>
            <person name="Shapiro H."/>
            <person name="Lucas S.M."/>
            <person name="Grimwood J."/>
            <person name="Schmutz J."/>
            <person name="Cardol P."/>
            <person name="Cerutti H."/>
            <person name="Chanfreau G."/>
            <person name="Chen C.L."/>
            <person name="Cognat V."/>
            <person name="Croft M.T."/>
            <person name="Dent R."/>
            <person name="Dutcher S."/>
            <person name="Fernandez E."/>
            <person name="Fukuzawa H."/>
            <person name="Gonzalez-Ballester D."/>
            <person name="Gonzalez-Halphen D."/>
            <person name="Hallmann A."/>
            <person name="Hanikenne M."/>
            <person name="Hippler M."/>
            <person name="Inwood W."/>
            <person name="Jabbari K."/>
            <person name="Kalanon M."/>
            <person name="Kuras R."/>
            <person name="Lefebvre P.A."/>
            <person name="Lemaire S.D."/>
            <person name="Lobanov A.V."/>
            <person name="Lohr M."/>
            <person name="Manuell A."/>
            <person name="Meier I."/>
            <person name="Mets L."/>
            <person name="Mittag M."/>
            <person name="Mittelmeier T."/>
            <person name="Moroney J.V."/>
            <person name="Moseley J."/>
            <person name="Napoli C."/>
            <person name="Nedelcu A.M."/>
            <person name="Niyogi K."/>
            <person name="Novoselov S.V."/>
            <person name="Paulsen I.T."/>
            <person name="Pazour G."/>
            <person name="Purton S."/>
            <person name="Ral J.P."/>
            <person name="Riano-Pachon D.M."/>
            <person name="Riekhof W."/>
            <person name="Rymarquis L."/>
            <person name="Schroda M."/>
            <person name="Stern D."/>
            <person name="Umen J."/>
            <person name="Willows R."/>
            <person name="Wilson N."/>
            <person name="Zimmer S.L."/>
            <person name="Allmer J."/>
            <person name="Balk J."/>
            <person name="Bisova K."/>
            <person name="Chen C.J."/>
            <person name="Elias M."/>
            <person name="Gendler K."/>
            <person name="Hauser C."/>
            <person name="Lamb M.R."/>
            <person name="Ledford H."/>
            <person name="Long J.C."/>
            <person name="Minagawa J."/>
            <person name="Page M.D."/>
            <person name="Pan J."/>
            <person name="Pootakham W."/>
            <person name="Roje S."/>
            <person name="Rose A."/>
            <person name="Stahlberg E."/>
            <person name="Terauchi A.M."/>
            <person name="Yang P."/>
            <person name="Ball S."/>
            <person name="Bowler C."/>
            <person name="Dieckmann C.L."/>
            <person name="Gladyshev V.N."/>
            <person name="Green P."/>
            <person name="Jorgensen R."/>
            <person name="Mayfield S."/>
            <person name="Mueller-Roeber B."/>
            <person name="Rajamani S."/>
            <person name="Sayre R.T."/>
            <person name="Brokstein P."/>
            <person name="Dubchak I."/>
            <person name="Goodstein D."/>
            <person name="Hornick L."/>
            <person name="Huang Y.W."/>
            <person name="Jhaveri J."/>
            <person name="Luo Y."/>
            <person name="Martinez D."/>
            <person name="Ngau W.C."/>
            <person name="Otillar B."/>
            <person name="Poliakov A."/>
            <person name="Porter A."/>
            <person name="Szajkowski L."/>
            <person name="Werner G."/>
            <person name="Zhou K."/>
            <person name="Grigoriev I.V."/>
            <person name="Rokhsar D.S."/>
            <person name="Grossman A.R."/>
        </authorList>
    </citation>
    <scope>NUCLEOTIDE SEQUENCE [LARGE SCALE GENOMIC DNA]</scope>
    <source>
        <strain evidence="11">CC-503</strain>
    </source>
</reference>
<dbReference type="KEGG" id="cre:CHLRE_03g196300v5"/>
<dbReference type="GeneID" id="5718759"/>
<keyword evidence="5" id="KW-0408">Iron</keyword>
<evidence type="ECO:0000256" key="5">
    <source>
        <dbReference type="ARBA" id="ARBA00023004"/>
    </source>
</evidence>
<dbReference type="PROSITE" id="PS51918">
    <property type="entry name" value="RADICAL_SAM"/>
    <property type="match status" value="1"/>
</dbReference>
<dbReference type="InterPro" id="IPR007197">
    <property type="entry name" value="rSAM"/>
</dbReference>
<evidence type="ECO:0000256" key="2">
    <source>
        <dbReference type="ARBA" id="ARBA00022485"/>
    </source>
</evidence>
<dbReference type="InterPro" id="IPR051196">
    <property type="entry name" value="RSAD2/Viperin_antiviral"/>
</dbReference>
<proteinExistence type="predicted"/>
<gene>
    <name evidence="10" type="ORF">CHLRE_03g196300v5</name>
</gene>
<dbReference type="PANTHER" id="PTHR21339:SF0">
    <property type="entry name" value="S-ADENOSYLMETHIONINE-DEPENDENT NUCLEOTIDE DEHYDRATASE RSAD2"/>
    <property type="match status" value="1"/>
</dbReference>
<dbReference type="Pfam" id="PF04055">
    <property type="entry name" value="Radical_SAM"/>
    <property type="match status" value="1"/>
</dbReference>
<dbReference type="EMBL" id="CM008964">
    <property type="protein sequence ID" value="PNW85647.1"/>
    <property type="molecule type" value="Genomic_DNA"/>
</dbReference>
<dbReference type="Proteomes" id="UP000006906">
    <property type="component" value="Chromosome 3"/>
</dbReference>
<keyword evidence="6" id="KW-0411">Iron-sulfur</keyword>
<keyword evidence="7" id="KW-0051">Antiviral defense</keyword>
<dbReference type="PaxDb" id="3055-EDP03158"/>
<feature type="compositionally biased region" description="Low complexity" evidence="8">
    <location>
        <begin position="174"/>
        <end position="186"/>
    </location>
</feature>
<dbReference type="InterPro" id="IPR013785">
    <property type="entry name" value="Aldolase_TIM"/>
</dbReference>
<dbReference type="InParanoid" id="A0A2K3DYR6"/>